<comment type="similarity">
    <text evidence="1">Belongs to the tubulin family.</text>
</comment>
<dbReference type="PANTHER" id="PTHR11588">
    <property type="entry name" value="TUBULIN"/>
    <property type="match status" value="1"/>
</dbReference>
<dbReference type="SUPFAM" id="SSF55307">
    <property type="entry name" value="Tubulin C-terminal domain-like"/>
    <property type="match status" value="1"/>
</dbReference>
<sequence length="408" mass="47307">MSFLSFCYGHCGNQIGDVLYSTIFEDIKNDNASLYFNNSLKKWFNVQRNGKWEARCILVDTENKVIATRKHKIYGFKNVVTGCYGSSENNWAYGYNCQSDLVLDSILNMVRKENEKRHITSYMNILSSGGGSGSGVGSKVIEELKNEYPKKNILNAVILPYLNGDLNTQNYNTILSLAKLHSATDSSVLFENDKLYYTCSTKLRNNINFNDLNKVIAFQLASIFQPLTSENDTFSINQLTTHNLFKYLQLKSSFPSTQYYKFESSQTWRNKLYPLIKQYEEFKGFKDTLQLKTKIMMSAVITRGKDKPTVKELEWFQSARNFVNWIPKDYQFSQSHESRHFCGREKTLTILTNDNNICNFLNSTIENAWKLFTKKAYLHHYEKHDVSIEEFQSSFQKMEDILAGYSNL</sequence>
<evidence type="ECO:0000256" key="2">
    <source>
        <dbReference type="ARBA" id="ARBA00022701"/>
    </source>
</evidence>
<feature type="domain" description="Tubulin/FtsZ GTPase" evidence="5">
    <location>
        <begin position="40"/>
        <end position="231"/>
    </location>
</feature>
<dbReference type="Gene3D" id="3.40.50.1440">
    <property type="entry name" value="Tubulin/FtsZ, GTPase domain"/>
    <property type="match status" value="1"/>
</dbReference>
<dbReference type="InterPro" id="IPR008280">
    <property type="entry name" value="Tub_FtsZ_C"/>
</dbReference>
<dbReference type="InterPro" id="IPR036525">
    <property type="entry name" value="Tubulin/FtsZ_GTPase_sf"/>
</dbReference>
<evidence type="ECO:0000313" key="6">
    <source>
        <dbReference type="EMBL" id="KAK9874885.1"/>
    </source>
</evidence>
<dbReference type="EMBL" id="JARQZJ010000032">
    <property type="protein sequence ID" value="KAK9874885.1"/>
    <property type="molecule type" value="Genomic_DNA"/>
</dbReference>
<dbReference type="GO" id="GO:0007017">
    <property type="term" value="P:microtubule-based process"/>
    <property type="evidence" value="ECO:0007669"/>
    <property type="project" value="InterPro"/>
</dbReference>
<evidence type="ECO:0000256" key="1">
    <source>
        <dbReference type="ARBA" id="ARBA00009636"/>
    </source>
</evidence>
<dbReference type="Gene3D" id="1.10.287.600">
    <property type="entry name" value="Helix hairpin bin"/>
    <property type="match status" value="1"/>
</dbReference>
<dbReference type="InterPro" id="IPR000217">
    <property type="entry name" value="Tubulin"/>
</dbReference>
<protein>
    <recommendedName>
        <fullName evidence="5">Tubulin/FtsZ GTPase domain-containing protein</fullName>
    </recommendedName>
</protein>
<keyword evidence="7" id="KW-1185">Reference proteome</keyword>
<accession>A0AAW1TX62</accession>
<dbReference type="GO" id="GO:0005525">
    <property type="term" value="F:GTP binding"/>
    <property type="evidence" value="ECO:0007669"/>
    <property type="project" value="UniProtKB-KW"/>
</dbReference>
<dbReference type="InterPro" id="IPR023123">
    <property type="entry name" value="Tubulin_C"/>
</dbReference>
<keyword evidence="2" id="KW-0493">Microtubule</keyword>
<dbReference type="PRINTS" id="PR01161">
    <property type="entry name" value="TUBULIN"/>
</dbReference>
<name>A0AAW1TX62_9CUCU</name>
<keyword evidence="3" id="KW-0547">Nucleotide-binding</keyword>
<organism evidence="6 7">
    <name type="scientific">Henosepilachna vigintioctopunctata</name>
    <dbReference type="NCBI Taxonomy" id="420089"/>
    <lineage>
        <taxon>Eukaryota</taxon>
        <taxon>Metazoa</taxon>
        <taxon>Ecdysozoa</taxon>
        <taxon>Arthropoda</taxon>
        <taxon>Hexapoda</taxon>
        <taxon>Insecta</taxon>
        <taxon>Pterygota</taxon>
        <taxon>Neoptera</taxon>
        <taxon>Endopterygota</taxon>
        <taxon>Coleoptera</taxon>
        <taxon>Polyphaga</taxon>
        <taxon>Cucujiformia</taxon>
        <taxon>Coccinelloidea</taxon>
        <taxon>Coccinellidae</taxon>
        <taxon>Epilachninae</taxon>
        <taxon>Epilachnini</taxon>
        <taxon>Henosepilachna</taxon>
    </lineage>
</organism>
<keyword evidence="4" id="KW-0342">GTP-binding</keyword>
<reference evidence="6 7" key="1">
    <citation type="submission" date="2023-03" db="EMBL/GenBank/DDBJ databases">
        <title>Genome insight into feeding habits of ladybird beetles.</title>
        <authorList>
            <person name="Li H.-S."/>
            <person name="Huang Y.-H."/>
            <person name="Pang H."/>
        </authorList>
    </citation>
    <scope>NUCLEOTIDE SEQUENCE [LARGE SCALE GENOMIC DNA]</scope>
    <source>
        <strain evidence="6">SYSU_2023b</strain>
        <tissue evidence="6">Whole body</tissue>
    </source>
</reference>
<evidence type="ECO:0000256" key="3">
    <source>
        <dbReference type="ARBA" id="ARBA00022741"/>
    </source>
</evidence>
<gene>
    <name evidence="6" type="ORF">WA026_005697</name>
</gene>
<evidence type="ECO:0000259" key="5">
    <source>
        <dbReference type="SMART" id="SM00864"/>
    </source>
</evidence>
<dbReference type="Pfam" id="PF00091">
    <property type="entry name" value="Tubulin"/>
    <property type="match status" value="1"/>
</dbReference>
<dbReference type="AlphaFoldDB" id="A0AAW1TX62"/>
<dbReference type="Proteomes" id="UP001431783">
    <property type="component" value="Unassembled WGS sequence"/>
</dbReference>
<dbReference type="SUPFAM" id="SSF52490">
    <property type="entry name" value="Tubulin nucleotide-binding domain-like"/>
    <property type="match status" value="1"/>
</dbReference>
<evidence type="ECO:0000256" key="4">
    <source>
        <dbReference type="ARBA" id="ARBA00023134"/>
    </source>
</evidence>
<dbReference type="SMART" id="SM00864">
    <property type="entry name" value="Tubulin"/>
    <property type="match status" value="1"/>
</dbReference>
<comment type="caution">
    <text evidence="6">The sequence shown here is derived from an EMBL/GenBank/DDBJ whole genome shotgun (WGS) entry which is preliminary data.</text>
</comment>
<dbReference type="InterPro" id="IPR003008">
    <property type="entry name" value="Tubulin_FtsZ_GTPase"/>
</dbReference>
<dbReference type="GO" id="GO:0005874">
    <property type="term" value="C:microtubule"/>
    <property type="evidence" value="ECO:0007669"/>
    <property type="project" value="UniProtKB-KW"/>
</dbReference>
<proteinExistence type="inferred from homology"/>
<evidence type="ECO:0000313" key="7">
    <source>
        <dbReference type="Proteomes" id="UP001431783"/>
    </source>
</evidence>